<dbReference type="RefSeq" id="WP_059352005.1">
    <property type="nucleotide sequence ID" value="NZ_LDYG01000053.1"/>
</dbReference>
<dbReference type="Proteomes" id="UP000074108">
    <property type="component" value="Unassembled WGS sequence"/>
</dbReference>
<keyword evidence="3" id="KW-1185">Reference proteome</keyword>
<dbReference type="OrthoDB" id="9803187at2"/>
<comment type="caution">
    <text evidence="2">The sequence shown here is derived from an EMBL/GenBank/DDBJ whole genome shotgun (WGS) entry which is preliminary data.</text>
</comment>
<dbReference type="AlphaFoldDB" id="A0A147K4B8"/>
<organism evidence="2 3">
    <name type="scientific">Bacillus coahuilensis p1.1.43</name>
    <dbReference type="NCBI Taxonomy" id="1150625"/>
    <lineage>
        <taxon>Bacteria</taxon>
        <taxon>Bacillati</taxon>
        <taxon>Bacillota</taxon>
        <taxon>Bacilli</taxon>
        <taxon>Bacillales</taxon>
        <taxon>Bacillaceae</taxon>
        <taxon>Bacillus</taxon>
    </lineage>
</organism>
<accession>A0A147K4B8</accession>
<comment type="similarity">
    <text evidence="1">Belongs to the UPF0340 family.</text>
</comment>
<dbReference type="HAMAP" id="MF_00800">
    <property type="entry name" value="UPF0340"/>
    <property type="match status" value="1"/>
</dbReference>
<dbReference type="InterPro" id="IPR028345">
    <property type="entry name" value="Antibiotic_NAT-like"/>
</dbReference>
<dbReference type="EMBL" id="LDYG01000053">
    <property type="protein sequence ID" value="KUP04165.1"/>
    <property type="molecule type" value="Genomic_DNA"/>
</dbReference>
<sequence>MNIIVKEIQQELRTILQEYQEQAELQPGQVFVVGCSTSEVMGKRIGTSGTDEVAEKIYGELQAFADDFNLQLAFQCCEHLNRALVVERTSLETYGWDEVSVVPVKEAGGAMATYAFHRFHDPAVVEHIVAHGGIDIGDTFIGMHIKHVAVPVRVTNNSLGSAHVTLARSRPKLIGGARAVYERQFGTDSCR</sequence>
<dbReference type="NCBIfam" id="TIGR01440">
    <property type="entry name" value="TIGR01440 family protein"/>
    <property type="match status" value="1"/>
</dbReference>
<dbReference type="InterPro" id="IPR006340">
    <property type="entry name" value="DUF436"/>
</dbReference>
<dbReference type="Pfam" id="PF04260">
    <property type="entry name" value="DUF436"/>
    <property type="match status" value="1"/>
</dbReference>
<evidence type="ECO:0000313" key="3">
    <source>
        <dbReference type="Proteomes" id="UP000074108"/>
    </source>
</evidence>
<protein>
    <recommendedName>
        <fullName evidence="1">UPF0340 protein Q75_16405</fullName>
    </recommendedName>
</protein>
<name>A0A147K4B8_9BACI</name>
<reference evidence="2 3" key="1">
    <citation type="journal article" date="2016" name="Front. Microbiol.">
        <title>Microevolution Analysis of Bacillus coahuilensis Unveils Differences in Phosphorus Acquisition Strategies and Their Regulation.</title>
        <authorList>
            <person name="Gomez-Lunar Z."/>
            <person name="Hernandez-Gonzalez I."/>
            <person name="Rodriguez-Torres M.D."/>
            <person name="Souza V."/>
            <person name="Olmedo-Alvarez G."/>
        </authorList>
    </citation>
    <scope>NUCLEOTIDE SEQUENCE [LARGE SCALE GENOMIC DNA]</scope>
    <source>
        <strain evidence="3">p1.1.43</strain>
    </source>
</reference>
<dbReference type="Gene3D" id="3.40.50.10360">
    <property type="entry name" value="Hypothetical protein TT1679"/>
    <property type="match status" value="1"/>
</dbReference>
<dbReference type="PIRSF" id="PIRSF007510">
    <property type="entry name" value="UCP007510"/>
    <property type="match status" value="1"/>
</dbReference>
<dbReference type="SUPFAM" id="SSF110710">
    <property type="entry name" value="TTHA0583/YokD-like"/>
    <property type="match status" value="1"/>
</dbReference>
<evidence type="ECO:0000313" key="2">
    <source>
        <dbReference type="EMBL" id="KUP04165.1"/>
    </source>
</evidence>
<dbReference type="PROSITE" id="PS51257">
    <property type="entry name" value="PROKAR_LIPOPROTEIN"/>
    <property type="match status" value="1"/>
</dbReference>
<gene>
    <name evidence="2" type="ORF">Q75_16405</name>
</gene>
<evidence type="ECO:0000256" key="1">
    <source>
        <dbReference type="HAMAP-Rule" id="MF_00800"/>
    </source>
</evidence>
<proteinExistence type="inferred from homology"/>
<dbReference type="PATRIC" id="fig|1150625.3.peg.3443"/>
<dbReference type="STRING" id="1150625.Q75_16405"/>